<sequence>MRECSVTSKLEIVAGGASDYEKLAHYHYRDSKLGPFAAIFALKPKRSSAGRLGTQTVGVIVYKMPSPNLELRNIATGNIFSGFDRATGLALV</sequence>
<name>X0YKB4_9ZZZZ</name>
<gene>
    <name evidence="1" type="ORF">S01H1_83718</name>
</gene>
<proteinExistence type="predicted"/>
<reference evidence="1" key="1">
    <citation type="journal article" date="2014" name="Front. Microbiol.">
        <title>High frequency of phylogenetically diverse reductive dehalogenase-homologous genes in deep subseafloor sedimentary metagenomes.</title>
        <authorList>
            <person name="Kawai M."/>
            <person name="Futagami T."/>
            <person name="Toyoda A."/>
            <person name="Takaki Y."/>
            <person name="Nishi S."/>
            <person name="Hori S."/>
            <person name="Arai W."/>
            <person name="Tsubouchi T."/>
            <person name="Morono Y."/>
            <person name="Uchiyama I."/>
            <person name="Ito T."/>
            <person name="Fujiyama A."/>
            <person name="Inagaki F."/>
            <person name="Takami H."/>
        </authorList>
    </citation>
    <scope>NUCLEOTIDE SEQUENCE</scope>
    <source>
        <strain evidence="1">Expedition CK06-06</strain>
    </source>
</reference>
<organism evidence="1">
    <name type="scientific">marine sediment metagenome</name>
    <dbReference type="NCBI Taxonomy" id="412755"/>
    <lineage>
        <taxon>unclassified sequences</taxon>
        <taxon>metagenomes</taxon>
        <taxon>ecological metagenomes</taxon>
    </lineage>
</organism>
<evidence type="ECO:0000313" key="1">
    <source>
        <dbReference type="EMBL" id="GAG47487.1"/>
    </source>
</evidence>
<dbReference type="EMBL" id="BARS01056975">
    <property type="protein sequence ID" value="GAG47487.1"/>
    <property type="molecule type" value="Genomic_DNA"/>
</dbReference>
<dbReference type="AlphaFoldDB" id="X0YKB4"/>
<feature type="non-terminal residue" evidence="1">
    <location>
        <position position="92"/>
    </location>
</feature>
<protein>
    <submittedName>
        <fullName evidence="1">Uncharacterized protein</fullName>
    </submittedName>
</protein>
<comment type="caution">
    <text evidence="1">The sequence shown here is derived from an EMBL/GenBank/DDBJ whole genome shotgun (WGS) entry which is preliminary data.</text>
</comment>
<accession>X0YKB4</accession>